<dbReference type="Gene3D" id="1.20.1070.10">
    <property type="entry name" value="Rhodopsin 7-helix transmembrane proteins"/>
    <property type="match status" value="1"/>
</dbReference>
<protein>
    <submittedName>
        <fullName evidence="3">Uncharacterized protein</fullName>
    </submittedName>
</protein>
<keyword evidence="1" id="KW-0812">Transmembrane</keyword>
<evidence type="ECO:0000313" key="3">
    <source>
        <dbReference type="WBParaSite" id="ACRNAN_scaffold18273.g21260.t1"/>
    </source>
</evidence>
<evidence type="ECO:0000313" key="2">
    <source>
        <dbReference type="Proteomes" id="UP000887540"/>
    </source>
</evidence>
<organism evidence="2 3">
    <name type="scientific">Acrobeloides nanus</name>
    <dbReference type="NCBI Taxonomy" id="290746"/>
    <lineage>
        <taxon>Eukaryota</taxon>
        <taxon>Metazoa</taxon>
        <taxon>Ecdysozoa</taxon>
        <taxon>Nematoda</taxon>
        <taxon>Chromadorea</taxon>
        <taxon>Rhabditida</taxon>
        <taxon>Tylenchina</taxon>
        <taxon>Cephalobomorpha</taxon>
        <taxon>Cephaloboidea</taxon>
        <taxon>Cephalobidae</taxon>
        <taxon>Acrobeloides</taxon>
    </lineage>
</organism>
<keyword evidence="1" id="KW-0472">Membrane</keyword>
<name>A0A914D368_9BILA</name>
<reference evidence="3" key="1">
    <citation type="submission" date="2022-11" db="UniProtKB">
        <authorList>
            <consortium name="WormBaseParasite"/>
        </authorList>
    </citation>
    <scope>IDENTIFICATION</scope>
</reference>
<dbReference type="AlphaFoldDB" id="A0A914D368"/>
<evidence type="ECO:0000256" key="1">
    <source>
        <dbReference type="SAM" id="Phobius"/>
    </source>
</evidence>
<dbReference type="PANTHER" id="PTHR46709">
    <property type="entry name" value="PROTEIN CBG23488-RELATED"/>
    <property type="match status" value="1"/>
</dbReference>
<dbReference type="WBParaSite" id="ACRNAN_scaffold18273.g21260.t1">
    <property type="protein sequence ID" value="ACRNAN_scaffold18273.g21260.t1"/>
    <property type="gene ID" value="ACRNAN_scaffold18273.g21260"/>
</dbReference>
<keyword evidence="2" id="KW-1185">Reference proteome</keyword>
<feature type="transmembrane region" description="Helical" evidence="1">
    <location>
        <begin position="44"/>
        <end position="66"/>
    </location>
</feature>
<proteinExistence type="predicted"/>
<sequence>MSKSVKNAVVTTLAIVTSYLVCNSLHMFLTVLERTDSPILKHYADETLASTFYTIFADLINALYMISSASRIVIYCKCNPVIYAYVLSMLTGVISRRTSLKIRERIIQRTKSMFEPTNDL</sequence>
<dbReference type="Proteomes" id="UP000887540">
    <property type="component" value="Unplaced"/>
</dbReference>
<accession>A0A914D368</accession>
<dbReference type="PANTHER" id="PTHR46709:SF14">
    <property type="entry name" value="G-PROTEIN COUPLED RECEPTORS FAMILY 1 PROFILE DOMAIN-CONTAINING PROTEIN"/>
    <property type="match status" value="1"/>
</dbReference>
<feature type="transmembrane region" description="Helical" evidence="1">
    <location>
        <begin position="12"/>
        <end position="32"/>
    </location>
</feature>
<feature type="transmembrane region" description="Helical" evidence="1">
    <location>
        <begin position="72"/>
        <end position="95"/>
    </location>
</feature>
<keyword evidence="1" id="KW-1133">Transmembrane helix</keyword>